<dbReference type="EMBL" id="KV454002">
    <property type="protein sequence ID" value="ODQ47945.1"/>
    <property type="molecule type" value="Genomic_DNA"/>
</dbReference>
<keyword evidence="2" id="KW-1185">Reference proteome</keyword>
<organism evidence="1 2">
    <name type="scientific">Pichia membranifaciens NRRL Y-2026</name>
    <dbReference type="NCBI Taxonomy" id="763406"/>
    <lineage>
        <taxon>Eukaryota</taxon>
        <taxon>Fungi</taxon>
        <taxon>Dikarya</taxon>
        <taxon>Ascomycota</taxon>
        <taxon>Saccharomycotina</taxon>
        <taxon>Pichiomycetes</taxon>
        <taxon>Pichiales</taxon>
        <taxon>Pichiaceae</taxon>
        <taxon>Pichia</taxon>
    </lineage>
</organism>
<sequence>MKAKFVRNYPSGPLLSNSFSSYFSIHRCLPLESTISVDVFSNRSVPSVKRYQGRTAAVLETGSVD</sequence>
<evidence type="ECO:0000313" key="2">
    <source>
        <dbReference type="Proteomes" id="UP000094455"/>
    </source>
</evidence>
<reference evidence="1 2" key="1">
    <citation type="journal article" date="2016" name="Proc. Natl. Acad. Sci. U.S.A.">
        <title>Comparative genomics of biotechnologically important yeasts.</title>
        <authorList>
            <person name="Riley R."/>
            <person name="Haridas S."/>
            <person name="Wolfe K.H."/>
            <person name="Lopes M.R."/>
            <person name="Hittinger C.T."/>
            <person name="Goeker M."/>
            <person name="Salamov A.A."/>
            <person name="Wisecaver J.H."/>
            <person name="Long T.M."/>
            <person name="Calvey C.H."/>
            <person name="Aerts A.L."/>
            <person name="Barry K.W."/>
            <person name="Choi C."/>
            <person name="Clum A."/>
            <person name="Coughlan A.Y."/>
            <person name="Deshpande S."/>
            <person name="Douglass A.P."/>
            <person name="Hanson S.J."/>
            <person name="Klenk H.-P."/>
            <person name="LaButti K.M."/>
            <person name="Lapidus A."/>
            <person name="Lindquist E.A."/>
            <person name="Lipzen A.M."/>
            <person name="Meier-Kolthoff J.P."/>
            <person name="Ohm R.A."/>
            <person name="Otillar R.P."/>
            <person name="Pangilinan J.L."/>
            <person name="Peng Y."/>
            <person name="Rokas A."/>
            <person name="Rosa C.A."/>
            <person name="Scheuner C."/>
            <person name="Sibirny A.A."/>
            <person name="Slot J.C."/>
            <person name="Stielow J.B."/>
            <person name="Sun H."/>
            <person name="Kurtzman C.P."/>
            <person name="Blackwell M."/>
            <person name="Grigoriev I.V."/>
            <person name="Jeffries T.W."/>
        </authorList>
    </citation>
    <scope>NUCLEOTIDE SEQUENCE [LARGE SCALE GENOMIC DNA]</scope>
    <source>
        <strain evidence="1 2">NRRL Y-2026</strain>
    </source>
</reference>
<protein>
    <submittedName>
        <fullName evidence="1">Uncharacterized protein</fullName>
    </submittedName>
</protein>
<name>A0A1E3NPG2_9ASCO</name>
<dbReference type="AlphaFoldDB" id="A0A1E3NPG2"/>
<dbReference type="GeneID" id="30176579"/>
<evidence type="ECO:0000313" key="1">
    <source>
        <dbReference type="EMBL" id="ODQ47945.1"/>
    </source>
</evidence>
<gene>
    <name evidence="1" type="ORF">PICMEDRAFT_121621</name>
</gene>
<accession>A0A1E3NPG2</accession>
<dbReference type="RefSeq" id="XP_019019058.1">
    <property type="nucleotide sequence ID" value="XM_019159892.1"/>
</dbReference>
<dbReference type="Proteomes" id="UP000094455">
    <property type="component" value="Unassembled WGS sequence"/>
</dbReference>
<proteinExistence type="predicted"/>